<comment type="catalytic activity">
    <reaction evidence="9 13">
        <text>cytidine + H2O + H(+) = uridine + NH4(+)</text>
        <dbReference type="Rhea" id="RHEA:16069"/>
        <dbReference type="ChEBI" id="CHEBI:15377"/>
        <dbReference type="ChEBI" id="CHEBI:15378"/>
        <dbReference type="ChEBI" id="CHEBI:16704"/>
        <dbReference type="ChEBI" id="CHEBI:17562"/>
        <dbReference type="ChEBI" id="CHEBI:28938"/>
        <dbReference type="EC" id="3.5.4.5"/>
    </reaction>
</comment>
<sequence length="181" mass="19809">MSINSPIEISLNFSEYVSQSFFNIRKILKFNEKAQELLMAASAGRKQAYVPYSRFAVGAALRCRDETQTIVAGCNVESCSYPVSICAERTALTKAVSEGKRHFSGLGVVAERVEGRLTSPCGMCRQMVLEFAQDCPVYISSPELDQVLVTTTSQLLPHAFAPPKSSLVLSACRSTTDDLQQ</sequence>
<evidence type="ECO:0000313" key="15">
    <source>
        <dbReference type="EMBL" id="CAB0032761.1"/>
    </source>
</evidence>
<comment type="function">
    <text evidence="2 13">This enzyme scavenges exogenous and endogenous cytidine and 2'-deoxycytidine for UMP synthesis.</text>
</comment>
<evidence type="ECO:0000256" key="2">
    <source>
        <dbReference type="ARBA" id="ARBA00003949"/>
    </source>
</evidence>
<dbReference type="NCBIfam" id="NF004064">
    <property type="entry name" value="PRK05578.1"/>
    <property type="match status" value="1"/>
</dbReference>
<proteinExistence type="inferred from homology"/>
<evidence type="ECO:0000256" key="1">
    <source>
        <dbReference type="ARBA" id="ARBA00001947"/>
    </source>
</evidence>
<dbReference type="GO" id="GO:0072527">
    <property type="term" value="P:pyrimidine-containing compound metabolic process"/>
    <property type="evidence" value="ECO:0007669"/>
    <property type="project" value="UniProtKB-ARBA"/>
</dbReference>
<dbReference type="FunFam" id="3.40.140.10:FF:000008">
    <property type="entry name" value="Cytidine deaminase"/>
    <property type="match status" value="1"/>
</dbReference>
<evidence type="ECO:0000256" key="12">
    <source>
        <dbReference type="PIRSR" id="PIRSR606262-3"/>
    </source>
</evidence>
<evidence type="ECO:0000256" key="4">
    <source>
        <dbReference type="ARBA" id="ARBA00012783"/>
    </source>
</evidence>
<dbReference type="NCBIfam" id="TIGR01354">
    <property type="entry name" value="cyt_deam_tetra"/>
    <property type="match status" value="1"/>
</dbReference>
<keyword evidence="6 13" id="KW-0378">Hydrolase</keyword>
<comment type="cofactor">
    <cofactor evidence="1 12 13">
        <name>Zn(2+)</name>
        <dbReference type="ChEBI" id="CHEBI:29105"/>
    </cofactor>
</comment>
<feature type="binding site" evidence="12">
    <location>
        <position position="124"/>
    </location>
    <ligand>
        <name>Zn(2+)</name>
        <dbReference type="ChEBI" id="CHEBI:29105"/>
        <note>catalytic</note>
    </ligand>
</feature>
<feature type="binding site" evidence="12">
    <location>
        <position position="86"/>
    </location>
    <ligand>
        <name>Zn(2+)</name>
        <dbReference type="ChEBI" id="CHEBI:29105"/>
        <note>catalytic</note>
    </ligand>
</feature>
<evidence type="ECO:0000256" key="5">
    <source>
        <dbReference type="ARBA" id="ARBA00022723"/>
    </source>
</evidence>
<dbReference type="PANTHER" id="PTHR11644">
    <property type="entry name" value="CYTIDINE DEAMINASE"/>
    <property type="match status" value="1"/>
</dbReference>
<feature type="active site" description="Proton donor" evidence="10">
    <location>
        <position position="88"/>
    </location>
</feature>
<dbReference type="EMBL" id="CADCXV010000689">
    <property type="protein sequence ID" value="CAB0032761.1"/>
    <property type="molecule type" value="Genomic_DNA"/>
</dbReference>
<feature type="binding site" evidence="12">
    <location>
        <position position="121"/>
    </location>
    <ligand>
        <name>Zn(2+)</name>
        <dbReference type="ChEBI" id="CHEBI:29105"/>
        <note>catalytic</note>
    </ligand>
</feature>
<dbReference type="PANTHER" id="PTHR11644:SF2">
    <property type="entry name" value="CYTIDINE DEAMINASE"/>
    <property type="match status" value="1"/>
</dbReference>
<keyword evidence="7 12" id="KW-0862">Zinc</keyword>
<feature type="domain" description="CMP/dCMP-type deaminase" evidence="14">
    <location>
        <begin position="32"/>
        <end position="163"/>
    </location>
</feature>
<dbReference type="GO" id="GO:0004126">
    <property type="term" value="F:cytidine deaminase activity"/>
    <property type="evidence" value="ECO:0007669"/>
    <property type="project" value="UniProtKB-UniRule"/>
</dbReference>
<accession>A0A6H5IAS6</accession>
<evidence type="ECO:0000256" key="3">
    <source>
        <dbReference type="ARBA" id="ARBA00006576"/>
    </source>
</evidence>
<reference evidence="15 16" key="1">
    <citation type="submission" date="2020-02" db="EMBL/GenBank/DDBJ databases">
        <authorList>
            <person name="Ferguson B K."/>
        </authorList>
    </citation>
    <scope>NUCLEOTIDE SEQUENCE [LARGE SCALE GENOMIC DNA]</scope>
</reference>
<dbReference type="InterPro" id="IPR016192">
    <property type="entry name" value="APOBEC/CMP_deaminase_Zn-bd"/>
</dbReference>
<dbReference type="GO" id="GO:0042802">
    <property type="term" value="F:identical protein binding"/>
    <property type="evidence" value="ECO:0007669"/>
    <property type="project" value="UniProtKB-ARBA"/>
</dbReference>
<evidence type="ECO:0000313" key="16">
    <source>
        <dbReference type="Proteomes" id="UP000479190"/>
    </source>
</evidence>
<dbReference type="PROSITE" id="PS00903">
    <property type="entry name" value="CYT_DCMP_DEAMINASES_1"/>
    <property type="match status" value="1"/>
</dbReference>
<dbReference type="SUPFAM" id="SSF53927">
    <property type="entry name" value="Cytidine deaminase-like"/>
    <property type="match status" value="1"/>
</dbReference>
<organism evidence="15 16">
    <name type="scientific">Trichogramma brassicae</name>
    <dbReference type="NCBI Taxonomy" id="86971"/>
    <lineage>
        <taxon>Eukaryota</taxon>
        <taxon>Metazoa</taxon>
        <taxon>Ecdysozoa</taxon>
        <taxon>Arthropoda</taxon>
        <taxon>Hexapoda</taxon>
        <taxon>Insecta</taxon>
        <taxon>Pterygota</taxon>
        <taxon>Neoptera</taxon>
        <taxon>Endopterygota</taxon>
        <taxon>Hymenoptera</taxon>
        <taxon>Apocrita</taxon>
        <taxon>Proctotrupomorpha</taxon>
        <taxon>Chalcidoidea</taxon>
        <taxon>Trichogrammatidae</taxon>
        <taxon>Trichogramma</taxon>
    </lineage>
</organism>
<evidence type="ECO:0000256" key="13">
    <source>
        <dbReference type="RuleBase" id="RU364006"/>
    </source>
</evidence>
<dbReference type="GO" id="GO:0055086">
    <property type="term" value="P:nucleobase-containing small molecule metabolic process"/>
    <property type="evidence" value="ECO:0007669"/>
    <property type="project" value="UniProtKB-ARBA"/>
</dbReference>
<protein>
    <recommendedName>
        <fullName evidence="4 13">Cytidine deaminase</fullName>
        <ecNumber evidence="4 13">3.5.4.5</ecNumber>
    </recommendedName>
    <alternativeName>
        <fullName evidence="8 13">Cytidine aminohydrolase</fullName>
    </alternativeName>
</protein>
<dbReference type="GO" id="GO:0008270">
    <property type="term" value="F:zinc ion binding"/>
    <property type="evidence" value="ECO:0007669"/>
    <property type="project" value="UniProtKB-UniRule"/>
</dbReference>
<dbReference type="Gene3D" id="3.40.140.10">
    <property type="entry name" value="Cytidine Deaminase, domain 2"/>
    <property type="match status" value="1"/>
</dbReference>
<gene>
    <name evidence="15" type="ORF">TBRA_LOCUS4687</name>
</gene>
<dbReference type="EC" id="3.5.4.5" evidence="4 13"/>
<dbReference type="Proteomes" id="UP000479190">
    <property type="component" value="Unassembled WGS sequence"/>
</dbReference>
<keyword evidence="5 12" id="KW-0479">Metal-binding</keyword>
<evidence type="ECO:0000256" key="6">
    <source>
        <dbReference type="ARBA" id="ARBA00022801"/>
    </source>
</evidence>
<dbReference type="OrthoDB" id="414540at2759"/>
<keyword evidence="16" id="KW-1185">Reference proteome</keyword>
<dbReference type="InterPro" id="IPR050202">
    <property type="entry name" value="Cyt/Deoxycyt_deaminase"/>
</dbReference>
<feature type="binding site" evidence="11">
    <location>
        <begin position="75"/>
        <end position="81"/>
    </location>
    <ligand>
        <name>substrate</name>
    </ligand>
</feature>
<comment type="similarity">
    <text evidence="3 13">Belongs to the cytidine and deoxycytidylate deaminase family.</text>
</comment>
<name>A0A6H5IAS6_9HYME</name>
<dbReference type="GO" id="GO:0005829">
    <property type="term" value="C:cytosol"/>
    <property type="evidence" value="ECO:0007669"/>
    <property type="project" value="TreeGrafter"/>
</dbReference>
<evidence type="ECO:0000256" key="11">
    <source>
        <dbReference type="PIRSR" id="PIRSR606262-2"/>
    </source>
</evidence>
<dbReference type="PROSITE" id="PS51747">
    <property type="entry name" value="CYT_DCMP_DEAMINASES_2"/>
    <property type="match status" value="1"/>
</dbReference>
<dbReference type="Pfam" id="PF00383">
    <property type="entry name" value="dCMP_cyt_deam_1"/>
    <property type="match status" value="1"/>
</dbReference>
<dbReference type="InterPro" id="IPR006262">
    <property type="entry name" value="Cyt_deam_tetra"/>
</dbReference>
<dbReference type="InterPro" id="IPR016193">
    <property type="entry name" value="Cytidine_deaminase-like"/>
</dbReference>
<evidence type="ECO:0000256" key="8">
    <source>
        <dbReference type="ARBA" id="ARBA00032005"/>
    </source>
</evidence>
<comment type="catalytic activity">
    <reaction evidence="13">
        <text>2'-deoxycytidine + H2O + H(+) = 2'-deoxyuridine + NH4(+)</text>
        <dbReference type="Rhea" id="RHEA:13433"/>
        <dbReference type="ChEBI" id="CHEBI:15377"/>
        <dbReference type="ChEBI" id="CHEBI:15378"/>
        <dbReference type="ChEBI" id="CHEBI:15698"/>
        <dbReference type="ChEBI" id="CHEBI:16450"/>
        <dbReference type="ChEBI" id="CHEBI:28938"/>
        <dbReference type="EC" id="3.5.4.5"/>
    </reaction>
</comment>
<dbReference type="AlphaFoldDB" id="A0A6H5IAS6"/>
<evidence type="ECO:0000256" key="9">
    <source>
        <dbReference type="ARBA" id="ARBA00049558"/>
    </source>
</evidence>
<evidence type="ECO:0000259" key="14">
    <source>
        <dbReference type="PROSITE" id="PS51747"/>
    </source>
</evidence>
<evidence type="ECO:0000256" key="10">
    <source>
        <dbReference type="PIRSR" id="PIRSR606262-1"/>
    </source>
</evidence>
<evidence type="ECO:0000256" key="7">
    <source>
        <dbReference type="ARBA" id="ARBA00022833"/>
    </source>
</evidence>
<dbReference type="CDD" id="cd01283">
    <property type="entry name" value="cytidine_deaminase"/>
    <property type="match status" value="1"/>
</dbReference>
<dbReference type="InterPro" id="IPR002125">
    <property type="entry name" value="CMP_dCMP_dom"/>
</dbReference>